<evidence type="ECO:0000313" key="2">
    <source>
        <dbReference type="EMBL" id="UOE44061.1"/>
    </source>
</evidence>
<dbReference type="Proteomes" id="UP000832097">
    <property type="component" value="Chromosome"/>
</dbReference>
<name>A0ABY4BXV5_9MICO</name>
<dbReference type="Pfam" id="PF20990">
    <property type="entry name" value="DUF2207_C"/>
    <property type="match status" value="1"/>
</dbReference>
<dbReference type="EMBL" id="CP094528">
    <property type="protein sequence ID" value="UOE44061.1"/>
    <property type="molecule type" value="Genomic_DNA"/>
</dbReference>
<accession>A0ABY4BXV5</accession>
<evidence type="ECO:0000259" key="1">
    <source>
        <dbReference type="Pfam" id="PF20990"/>
    </source>
</evidence>
<proteinExistence type="predicted"/>
<sequence>MLAVSVICLLIGLVVVAFAIGSRVRAGHLPRSLVVEYAPRRGAHLLGDAVLAERDRRAAAAGLVDLAVRRKVRLLADTSGGKRATVAVELVDGASFGARELALLEALFGREHPGHRVRRFSKDRRAVGRTLRTLVDLEVDELTRAGLVAGASSGRGALRVLGVLGLFATVPGTVIALAGTSDPITTGCMIAALAAAIATLVVTPNGRARRFTPAAAPWREHLDGLRRYLTVAEADRVRTLQSPRSAELLDLPDDLRAELGTEVGRFRLHERLLPYAILFGIEREWMSHLRLAYDELGATSPAALGDALEVTADLLTLVDAVGSLVELGFAVGDLIDAGGGVVDAAGGVLEFIGDLTP</sequence>
<feature type="domain" description="Predicted membrane protein YciQ-like C-terminal" evidence="1">
    <location>
        <begin position="52"/>
        <end position="289"/>
    </location>
</feature>
<organism evidence="2 3">
    <name type="scientific">Agromyces larvae</name>
    <dbReference type="NCBI Taxonomy" id="2929802"/>
    <lineage>
        <taxon>Bacteria</taxon>
        <taxon>Bacillati</taxon>
        <taxon>Actinomycetota</taxon>
        <taxon>Actinomycetes</taxon>
        <taxon>Micrococcales</taxon>
        <taxon>Microbacteriaceae</taxon>
        <taxon>Agromyces</taxon>
    </lineage>
</organism>
<protein>
    <submittedName>
        <fullName evidence="2">DUF2207 domain-containing protein</fullName>
    </submittedName>
</protein>
<dbReference type="InterPro" id="IPR048389">
    <property type="entry name" value="YciQ-like_C"/>
</dbReference>
<reference evidence="2 3" key="1">
    <citation type="submission" date="2022-03" db="EMBL/GenBank/DDBJ databases">
        <title>Mucilaginibacter sp. isolated from the gut of Protaetia brevitarsis seulensis larvae.</title>
        <authorList>
            <person name="Won M."/>
            <person name="Kim S.-J."/>
            <person name="Kwon S.-W."/>
        </authorList>
    </citation>
    <scope>NUCLEOTIDE SEQUENCE [LARGE SCALE GENOMIC DNA]</scope>
    <source>
        <strain evidence="2 3">CFWR-12</strain>
    </source>
</reference>
<evidence type="ECO:0000313" key="3">
    <source>
        <dbReference type="Proteomes" id="UP000832097"/>
    </source>
</evidence>
<gene>
    <name evidence="2" type="ORF">MTO99_18195</name>
</gene>
<keyword evidence="3" id="KW-1185">Reference proteome</keyword>
<dbReference type="RefSeq" id="WP_243555590.1">
    <property type="nucleotide sequence ID" value="NZ_CP094528.1"/>
</dbReference>